<evidence type="ECO:0000256" key="1">
    <source>
        <dbReference type="ARBA" id="ARBA00022737"/>
    </source>
</evidence>
<sequence length="829" mass="92922">MPTQLTRAVFRQLASGQVLHHAGCRAPLRNSRRSPRNATSNLVALSSSEQRRSFFVSMFSSPRQGATKPRLDPGMEKLMEHSKRTRLRARLNDPAEVQRALKAFFKHKALTKALITDQQIGPVQQGYEYVRAIETAKLGINSLRQALHALEIDQAQEEGVIKSNDGLRPKARLALMIYLDLLQTSHASSHGASADDLYACVSILCKCGSAAKARELVASDTLNPLAFFPSLITVQPSQEGTEATTPLKLPQSGKKAAWTRILKGFAELKDEREMVQTFETAKMLGINMSESAQCLIIMCKFYAQHDSMDKAKEWYSHIGVKKSPSWYTDLRHRDSGFLECYEALIWACIRQKDLVWGKQLVADIFEVEPEKSFLDLVLVWSLGSGKGVEEVERMMDVMQQSSAYSADAETVNGLINLALWRKDAYTAERVVHMGERRGIKPDAQTFILQTDYRLAAGDTDGALGAYGRMQRETMAEEGQASATVNRLIRAMCEGRRHDFESIMDVAADMTDQHMTFEAKTVSTLAVLHLTRAEVEDAEDLLNTYSYQCSIAERQDTLNTIIQLCKDKEINTELAWSTYEMLRKAFDDMDREQRVRLMVEFFMRDRGDLALQVFEHMRLHTREDTLPTIDTYVSCLLGLEALADDENFAKLYNLLKLDTSIEPDTRLHNALMSTCIACGLTKRALSFWDAITTSDEGPDLRSVKLAFKACENVPGGDVKALGIHLRLEQSGFEVQPGYMAWLLGALGGNGKVDEAMELVTRYNSERGLSPTVAMIGSLINATKAVDEQQRILSWTGKNYPTLGSQLEKREVEADVWGRRQFSISEKGKTA</sequence>
<dbReference type="PANTHER" id="PTHR47932:SF44">
    <property type="entry name" value="MIOREX COMPLEX COMPONENT 1"/>
    <property type="match status" value="1"/>
</dbReference>
<evidence type="ECO:0000313" key="3">
    <source>
        <dbReference type="Proteomes" id="UP000799439"/>
    </source>
</evidence>
<proteinExistence type="predicted"/>
<dbReference type="Proteomes" id="UP000799439">
    <property type="component" value="Unassembled WGS sequence"/>
</dbReference>
<evidence type="ECO:0008006" key="4">
    <source>
        <dbReference type="Google" id="ProtNLM"/>
    </source>
</evidence>
<dbReference type="EMBL" id="ML996088">
    <property type="protein sequence ID" value="KAF2151170.1"/>
    <property type="molecule type" value="Genomic_DNA"/>
</dbReference>
<organism evidence="2 3">
    <name type="scientific">Myriangium duriaei CBS 260.36</name>
    <dbReference type="NCBI Taxonomy" id="1168546"/>
    <lineage>
        <taxon>Eukaryota</taxon>
        <taxon>Fungi</taxon>
        <taxon>Dikarya</taxon>
        <taxon>Ascomycota</taxon>
        <taxon>Pezizomycotina</taxon>
        <taxon>Dothideomycetes</taxon>
        <taxon>Dothideomycetidae</taxon>
        <taxon>Myriangiales</taxon>
        <taxon>Myriangiaceae</taxon>
        <taxon>Myriangium</taxon>
    </lineage>
</organism>
<dbReference type="InterPro" id="IPR011990">
    <property type="entry name" value="TPR-like_helical_dom_sf"/>
</dbReference>
<name>A0A9P4MEH0_9PEZI</name>
<accession>A0A9P4MEH0</accession>
<protein>
    <recommendedName>
        <fullName evidence="4">Pentatricopeptide repeat domain-containing protein</fullName>
    </recommendedName>
</protein>
<reference evidence="2" key="1">
    <citation type="journal article" date="2020" name="Stud. Mycol.">
        <title>101 Dothideomycetes genomes: a test case for predicting lifestyles and emergence of pathogens.</title>
        <authorList>
            <person name="Haridas S."/>
            <person name="Albert R."/>
            <person name="Binder M."/>
            <person name="Bloem J."/>
            <person name="Labutti K."/>
            <person name="Salamov A."/>
            <person name="Andreopoulos B."/>
            <person name="Baker S."/>
            <person name="Barry K."/>
            <person name="Bills G."/>
            <person name="Bluhm B."/>
            <person name="Cannon C."/>
            <person name="Castanera R."/>
            <person name="Culley D."/>
            <person name="Daum C."/>
            <person name="Ezra D."/>
            <person name="Gonzalez J."/>
            <person name="Henrissat B."/>
            <person name="Kuo A."/>
            <person name="Liang C."/>
            <person name="Lipzen A."/>
            <person name="Lutzoni F."/>
            <person name="Magnuson J."/>
            <person name="Mondo S."/>
            <person name="Nolan M."/>
            <person name="Ohm R."/>
            <person name="Pangilinan J."/>
            <person name="Park H.-J."/>
            <person name="Ramirez L."/>
            <person name="Alfaro M."/>
            <person name="Sun H."/>
            <person name="Tritt A."/>
            <person name="Yoshinaga Y."/>
            <person name="Zwiers L.-H."/>
            <person name="Turgeon B."/>
            <person name="Goodwin S."/>
            <person name="Spatafora J."/>
            <person name="Crous P."/>
            <person name="Grigoriev I."/>
        </authorList>
    </citation>
    <scope>NUCLEOTIDE SEQUENCE</scope>
    <source>
        <strain evidence="2">CBS 260.36</strain>
    </source>
</reference>
<comment type="caution">
    <text evidence="2">The sequence shown here is derived from an EMBL/GenBank/DDBJ whole genome shotgun (WGS) entry which is preliminary data.</text>
</comment>
<dbReference type="AlphaFoldDB" id="A0A9P4MEH0"/>
<gene>
    <name evidence="2" type="ORF">K461DRAFT_228288</name>
</gene>
<keyword evidence="3" id="KW-1185">Reference proteome</keyword>
<keyword evidence="1" id="KW-0677">Repeat</keyword>
<dbReference type="PANTHER" id="PTHR47932">
    <property type="entry name" value="ATPASE EXPRESSION PROTEIN 3"/>
    <property type="match status" value="1"/>
</dbReference>
<evidence type="ECO:0000313" key="2">
    <source>
        <dbReference type="EMBL" id="KAF2151170.1"/>
    </source>
</evidence>
<dbReference type="OrthoDB" id="185373at2759"/>
<dbReference type="Gene3D" id="1.25.40.10">
    <property type="entry name" value="Tetratricopeptide repeat domain"/>
    <property type="match status" value="2"/>
</dbReference>